<dbReference type="Proteomes" id="UP001146120">
    <property type="component" value="Unassembled WGS sequence"/>
</dbReference>
<dbReference type="PANTHER" id="PTHR12630:SF1">
    <property type="entry name" value="GLUCOSIDASE 2 SUBUNIT BETA"/>
    <property type="match status" value="1"/>
</dbReference>
<organism evidence="8 9">
    <name type="scientific">Lagenidium giganteum</name>
    <dbReference type="NCBI Taxonomy" id="4803"/>
    <lineage>
        <taxon>Eukaryota</taxon>
        <taxon>Sar</taxon>
        <taxon>Stramenopiles</taxon>
        <taxon>Oomycota</taxon>
        <taxon>Peronosporomycetes</taxon>
        <taxon>Pythiales</taxon>
        <taxon>Pythiaceae</taxon>
    </lineage>
</organism>
<dbReference type="GO" id="GO:0006491">
    <property type="term" value="P:N-glycan processing"/>
    <property type="evidence" value="ECO:0007669"/>
    <property type="project" value="TreeGrafter"/>
</dbReference>
<evidence type="ECO:0000256" key="4">
    <source>
        <dbReference type="ARBA" id="ARBA00023157"/>
    </source>
</evidence>
<dbReference type="GO" id="GO:0017177">
    <property type="term" value="C:glucosidase II complex"/>
    <property type="evidence" value="ECO:0007669"/>
    <property type="project" value="TreeGrafter"/>
</dbReference>
<keyword evidence="4" id="KW-1015">Disulfide bond</keyword>
<comment type="caution">
    <text evidence="8">The sequence shown here is derived from an EMBL/GenBank/DDBJ whole genome shotgun (WGS) entry which is preliminary data.</text>
</comment>
<dbReference type="InterPro" id="IPR044865">
    <property type="entry name" value="MRH_dom"/>
</dbReference>
<feature type="chain" id="PRO_5043752359" description="Glucosidase 2 subunit beta" evidence="6">
    <location>
        <begin position="26"/>
        <end position="483"/>
    </location>
</feature>
<feature type="domain" description="MRH" evidence="7">
    <location>
        <begin position="311"/>
        <end position="458"/>
    </location>
</feature>
<reference evidence="8" key="1">
    <citation type="submission" date="2022-11" db="EMBL/GenBank/DDBJ databases">
        <authorList>
            <person name="Morgan W.R."/>
            <person name="Tartar A."/>
        </authorList>
    </citation>
    <scope>NUCLEOTIDE SEQUENCE</scope>
    <source>
        <strain evidence="8">ARSEF 373</strain>
    </source>
</reference>
<feature type="compositionally biased region" description="Acidic residues" evidence="5">
    <location>
        <begin position="58"/>
        <end position="72"/>
    </location>
</feature>
<evidence type="ECO:0000259" key="7">
    <source>
        <dbReference type="PROSITE" id="PS51914"/>
    </source>
</evidence>
<gene>
    <name evidence="8" type="ORF">N0F65_005199</name>
</gene>
<evidence type="ECO:0000313" key="8">
    <source>
        <dbReference type="EMBL" id="DAZ99348.1"/>
    </source>
</evidence>
<name>A0AAV2YZV1_9STRA</name>
<dbReference type="InterPro" id="IPR039794">
    <property type="entry name" value="Gtb1-like"/>
</dbReference>
<dbReference type="InterPro" id="IPR028146">
    <property type="entry name" value="PRKCSH_N"/>
</dbReference>
<dbReference type="PANTHER" id="PTHR12630">
    <property type="entry name" value="N-LINKED OLIGOSACCHARIDE PROCESSING"/>
    <property type="match status" value="1"/>
</dbReference>
<feature type="signal peptide" evidence="6">
    <location>
        <begin position="1"/>
        <end position="25"/>
    </location>
</feature>
<dbReference type="Pfam" id="PF12999">
    <property type="entry name" value="PRKCSH-like"/>
    <property type="match status" value="1"/>
</dbReference>
<keyword evidence="2 6" id="KW-0732">Signal</keyword>
<feature type="region of interest" description="Disordered" evidence="5">
    <location>
        <begin position="49"/>
        <end position="72"/>
    </location>
</feature>
<evidence type="ECO:0000313" key="9">
    <source>
        <dbReference type="Proteomes" id="UP001146120"/>
    </source>
</evidence>
<proteinExistence type="predicted"/>
<evidence type="ECO:0000256" key="2">
    <source>
        <dbReference type="ARBA" id="ARBA00022729"/>
    </source>
</evidence>
<evidence type="ECO:0000256" key="6">
    <source>
        <dbReference type="SAM" id="SignalP"/>
    </source>
</evidence>
<reference evidence="8" key="2">
    <citation type="journal article" date="2023" name="Microbiol Resour">
        <title>Decontamination and Annotation of the Draft Genome Sequence of the Oomycete Lagenidium giganteum ARSEF 373.</title>
        <authorList>
            <person name="Morgan W.R."/>
            <person name="Tartar A."/>
        </authorList>
    </citation>
    <scope>NUCLEOTIDE SEQUENCE</scope>
    <source>
        <strain evidence="8">ARSEF 373</strain>
    </source>
</reference>
<dbReference type="AlphaFoldDB" id="A0AAV2YZV1"/>
<evidence type="ECO:0000256" key="1">
    <source>
        <dbReference type="ARBA" id="ARBA00022387"/>
    </source>
</evidence>
<dbReference type="EMBL" id="DAKRPA010000085">
    <property type="protein sequence ID" value="DAZ99348.1"/>
    <property type="molecule type" value="Genomic_DNA"/>
</dbReference>
<accession>A0AAV2YZV1</accession>
<sequence>MGSWRWAAWHAPPVLYVAFLLTLLALNLFDAPDITCTVSAASASASKPQTAARAFAERDDDDDDDGDDDDEGWDFLDDSSLFQMSTTPKYSPPETAPSSCAASLDAKFVNDDYCDCDDGSDEPLTAACSHLFPLPMTATGAQDASDLKYFQCASQFQTVLRTFVNDGVCDCCDGSDERANPSLCPNTCAADKQARIAAHQARIQAIQKALVIRETYAEQAGKSLAQIAAESETIAATTSALQRAFHYRQQQLEALAKEYGGRPPREEVRSVELMYHRLHQWRVKAYVHQKLADPMSFEASTVRLPFVALVGRCFDYTVNEKQLKGGSSNVIPREYVMVFCPFQNISQTEPNYAAWARAERLSKTGGDDGNYANKDDSDSIQRPIMLGIWEQWAVGSYNKDASNTLSQVYMYGEKCMNGQERSVHVDIVCGDEERVESMEENQMCAYTLRFATPAACTPKLLRHEELAIAQLEAIAVDNAHDEL</sequence>
<dbReference type="Gene3D" id="2.70.130.10">
    <property type="entry name" value="Mannose-6-phosphate receptor binding domain"/>
    <property type="match status" value="1"/>
</dbReference>
<dbReference type="SUPFAM" id="SSF50911">
    <property type="entry name" value="Mannose 6-phosphate receptor domain"/>
    <property type="match status" value="1"/>
</dbReference>
<protein>
    <recommendedName>
        <fullName evidence="1">Glucosidase 2 subunit beta</fullName>
    </recommendedName>
</protein>
<dbReference type="InterPro" id="IPR036607">
    <property type="entry name" value="PRKCSH"/>
</dbReference>
<evidence type="ECO:0000256" key="5">
    <source>
        <dbReference type="SAM" id="MobiDB-lite"/>
    </source>
</evidence>
<keyword evidence="9" id="KW-1185">Reference proteome</keyword>
<dbReference type="Pfam" id="PF13015">
    <property type="entry name" value="PRKCSH_1"/>
    <property type="match status" value="1"/>
</dbReference>
<keyword evidence="3" id="KW-0256">Endoplasmic reticulum</keyword>
<dbReference type="PROSITE" id="PS51914">
    <property type="entry name" value="MRH"/>
    <property type="match status" value="1"/>
</dbReference>
<dbReference type="InterPro" id="IPR009011">
    <property type="entry name" value="Man6P_isomerase_rcpt-bd_dom_sf"/>
</dbReference>
<evidence type="ECO:0000256" key="3">
    <source>
        <dbReference type="ARBA" id="ARBA00022824"/>
    </source>
</evidence>